<dbReference type="SUPFAM" id="SSF56601">
    <property type="entry name" value="beta-lactamase/transpeptidase-like"/>
    <property type="match status" value="1"/>
</dbReference>
<feature type="binding site" evidence="6">
    <location>
        <position position="183"/>
    </location>
    <ligand>
        <name>substrate</name>
    </ligand>
</feature>
<dbReference type="InterPro" id="IPR012338">
    <property type="entry name" value="Beta-lactam/transpept-like"/>
</dbReference>
<evidence type="ECO:0000256" key="1">
    <source>
        <dbReference type="ARBA" id="ARBA00011076"/>
    </source>
</evidence>
<evidence type="ECO:0000256" key="7">
    <source>
        <dbReference type="SAM" id="SignalP"/>
    </source>
</evidence>
<dbReference type="InterPro" id="IPR015868">
    <property type="entry name" value="Glutaminase"/>
</dbReference>
<dbReference type="PANTHER" id="PTHR12544">
    <property type="entry name" value="GLUTAMINASE"/>
    <property type="match status" value="1"/>
</dbReference>
<reference evidence="8 9" key="1">
    <citation type="submission" date="2023-11" db="EMBL/GenBank/DDBJ databases">
        <title>Peredibacter starrii A3.12.</title>
        <authorList>
            <person name="Mitchell R.J."/>
        </authorList>
    </citation>
    <scope>NUCLEOTIDE SEQUENCE [LARGE SCALE GENOMIC DNA]</scope>
    <source>
        <strain evidence="8 9">A3.12</strain>
    </source>
</reference>
<proteinExistence type="inferred from homology"/>
<dbReference type="GO" id="GO:0004359">
    <property type="term" value="F:glutaminase activity"/>
    <property type="evidence" value="ECO:0007669"/>
    <property type="project" value="UniProtKB-UniRule"/>
</dbReference>
<dbReference type="Gene3D" id="3.40.710.10">
    <property type="entry name" value="DD-peptidase/beta-lactamase superfamily"/>
    <property type="match status" value="1"/>
</dbReference>
<dbReference type="Pfam" id="PF04960">
    <property type="entry name" value="Glutaminase"/>
    <property type="match status" value="1"/>
</dbReference>
<keyword evidence="4 6" id="KW-0378">Hydrolase</keyword>
<feature type="binding site" evidence="6">
    <location>
        <position position="266"/>
    </location>
    <ligand>
        <name>substrate</name>
    </ligand>
</feature>
<dbReference type="EC" id="3.5.1.2" evidence="3 6"/>
<accession>A0AAX4HLV8</accession>
<comment type="similarity">
    <text evidence="1 6">Belongs to the glutaminase family.</text>
</comment>
<dbReference type="EMBL" id="CP139487">
    <property type="protein sequence ID" value="WPU64287.1"/>
    <property type="molecule type" value="Genomic_DNA"/>
</dbReference>
<evidence type="ECO:0000256" key="5">
    <source>
        <dbReference type="ARBA" id="ARBA00049534"/>
    </source>
</evidence>
<feature type="binding site" evidence="6">
    <location>
        <position position="139"/>
    </location>
    <ligand>
        <name>substrate</name>
    </ligand>
</feature>
<dbReference type="GO" id="GO:0006543">
    <property type="term" value="P:L-glutamine catabolic process"/>
    <property type="evidence" value="ECO:0007669"/>
    <property type="project" value="TreeGrafter"/>
</dbReference>
<organism evidence="8 9">
    <name type="scientific">Peredibacter starrii</name>
    <dbReference type="NCBI Taxonomy" id="28202"/>
    <lineage>
        <taxon>Bacteria</taxon>
        <taxon>Pseudomonadati</taxon>
        <taxon>Bdellovibrionota</taxon>
        <taxon>Bacteriovoracia</taxon>
        <taxon>Bacteriovoracales</taxon>
        <taxon>Bacteriovoracaceae</taxon>
        <taxon>Peredibacter</taxon>
    </lineage>
</organism>
<feature type="signal peptide" evidence="7">
    <location>
        <begin position="1"/>
        <end position="18"/>
    </location>
</feature>
<evidence type="ECO:0000256" key="3">
    <source>
        <dbReference type="ARBA" id="ARBA00012918"/>
    </source>
</evidence>
<protein>
    <recommendedName>
        <fullName evidence="3 6">Glutaminase</fullName>
        <ecNumber evidence="3 6">3.5.1.2</ecNumber>
    </recommendedName>
</protein>
<evidence type="ECO:0000313" key="9">
    <source>
        <dbReference type="Proteomes" id="UP001324634"/>
    </source>
</evidence>
<dbReference type="GO" id="GO:0006537">
    <property type="term" value="P:glutamate biosynthetic process"/>
    <property type="evidence" value="ECO:0007669"/>
    <property type="project" value="TreeGrafter"/>
</dbReference>
<keyword evidence="6" id="KW-0007">Acetylation</keyword>
<feature type="binding site" evidence="6">
    <location>
        <position position="190"/>
    </location>
    <ligand>
        <name>substrate</name>
    </ligand>
</feature>
<dbReference type="PANTHER" id="PTHR12544:SF48">
    <property type="entry name" value="GLUTAMINASE 1"/>
    <property type="match status" value="1"/>
</dbReference>
<name>A0AAX4HLV8_9BACT</name>
<keyword evidence="7" id="KW-0732">Signal</keyword>
<dbReference type="NCBIfam" id="NF009020">
    <property type="entry name" value="PRK12356.1"/>
    <property type="match status" value="1"/>
</dbReference>
<feature type="binding site" evidence="6">
    <location>
        <position position="88"/>
    </location>
    <ligand>
        <name>substrate</name>
    </ligand>
</feature>
<evidence type="ECO:0000256" key="2">
    <source>
        <dbReference type="ARBA" id="ARBA00011881"/>
    </source>
</evidence>
<dbReference type="FunFam" id="3.40.710.10:FF:000005">
    <property type="entry name" value="Glutaminase"/>
    <property type="match status" value="1"/>
</dbReference>
<comment type="catalytic activity">
    <reaction evidence="5 6">
        <text>L-glutamine + H2O = L-glutamate + NH4(+)</text>
        <dbReference type="Rhea" id="RHEA:15889"/>
        <dbReference type="ChEBI" id="CHEBI:15377"/>
        <dbReference type="ChEBI" id="CHEBI:28938"/>
        <dbReference type="ChEBI" id="CHEBI:29985"/>
        <dbReference type="ChEBI" id="CHEBI:58359"/>
        <dbReference type="EC" id="3.5.1.2"/>
    </reaction>
</comment>
<comment type="subunit">
    <text evidence="2 6">Homotetramer.</text>
</comment>
<feature type="binding site" evidence="6">
    <location>
        <position position="214"/>
    </location>
    <ligand>
        <name>substrate</name>
    </ligand>
</feature>
<evidence type="ECO:0000256" key="6">
    <source>
        <dbReference type="HAMAP-Rule" id="MF_00313"/>
    </source>
</evidence>
<dbReference type="Proteomes" id="UP001324634">
    <property type="component" value="Chromosome"/>
</dbReference>
<keyword evidence="9" id="KW-1185">Reference proteome</keyword>
<gene>
    <name evidence="6 8" type="primary">glsA</name>
    <name evidence="8" type="ORF">SOO65_16455</name>
</gene>
<dbReference type="RefSeq" id="WP_321392808.1">
    <property type="nucleotide sequence ID" value="NZ_CP139487.1"/>
</dbReference>
<evidence type="ECO:0000313" key="8">
    <source>
        <dbReference type="EMBL" id="WPU64287.1"/>
    </source>
</evidence>
<feature type="binding site" evidence="6">
    <location>
        <position position="284"/>
    </location>
    <ligand>
        <name>substrate</name>
    </ligand>
</feature>
<evidence type="ECO:0000256" key="4">
    <source>
        <dbReference type="ARBA" id="ARBA00022801"/>
    </source>
</evidence>
<dbReference type="HAMAP" id="MF_00313">
    <property type="entry name" value="Glutaminase"/>
    <property type="match status" value="1"/>
</dbReference>
<dbReference type="KEGG" id="psti:SOO65_16455"/>
<sequence length="345" mass="36960">MKNLAFALILLSSVNVFARTTPSAGVGDIKGTLTEAHKKFKGLKEGKNADYIPALAKVPSELFGIALVTVDGKVYTEGDIEKLFAIESISKVFTLSQVLQESGEKQITDTVGVDATGDVFNSIVAVEKNKGKEMNPFVNPGAIATTSMVKGKNADEIWNKIVSIHSAFAGRPLELNEEVYKSEAATNQRNQAIGKLMEAYEIIKTNPEQATDIYTKQCSINVNAKDLATMAATLANGGFNPVTKTKVIDQKHVKSVLAVMSTAGLYDTTGQWLFKTGLPAKSGVGGGVIAVVPGKFGIAAFSPRLDEAGNSVRAQRAIEFITEKLNANPYDIKPQGEYVIGKDER</sequence>
<dbReference type="NCBIfam" id="TIGR03814">
    <property type="entry name" value="Gln_ase"/>
    <property type="match status" value="1"/>
</dbReference>
<feature type="chain" id="PRO_5043757988" description="Glutaminase" evidence="7">
    <location>
        <begin position="19"/>
        <end position="345"/>
    </location>
</feature>
<dbReference type="AlphaFoldDB" id="A0AAX4HLV8"/>